<dbReference type="AlphaFoldDB" id="A0A9W7E6L6"/>
<gene>
    <name evidence="1" type="ORF">TrRE_jg10288</name>
</gene>
<feature type="non-terminal residue" evidence="1">
    <location>
        <position position="1"/>
    </location>
</feature>
<comment type="caution">
    <text evidence="1">The sequence shown here is derived from an EMBL/GenBank/DDBJ whole genome shotgun (WGS) entry which is preliminary data.</text>
</comment>
<evidence type="ECO:0000313" key="1">
    <source>
        <dbReference type="EMBL" id="GMH67473.1"/>
    </source>
</evidence>
<dbReference type="Proteomes" id="UP001165082">
    <property type="component" value="Unassembled WGS sequence"/>
</dbReference>
<reference evidence="1" key="1">
    <citation type="submission" date="2022-07" db="EMBL/GenBank/DDBJ databases">
        <title>Genome analysis of Parmales, a sister group of diatoms, reveals the evolutionary specialization of diatoms from phago-mixotrophs to photoautotrophs.</title>
        <authorList>
            <person name="Ban H."/>
            <person name="Sato S."/>
            <person name="Yoshikawa S."/>
            <person name="Kazumasa Y."/>
            <person name="Nakamura Y."/>
            <person name="Ichinomiya M."/>
            <person name="Saitoh K."/>
            <person name="Sato N."/>
            <person name="Blanc-Mathieu R."/>
            <person name="Endo H."/>
            <person name="Kuwata A."/>
            <person name="Ogata H."/>
        </authorList>
    </citation>
    <scope>NUCLEOTIDE SEQUENCE</scope>
</reference>
<protein>
    <submittedName>
        <fullName evidence="1">Uncharacterized protein</fullName>
    </submittedName>
</protein>
<name>A0A9W7E6L6_9STRA</name>
<dbReference type="EMBL" id="BRXZ01004051">
    <property type="protein sequence ID" value="GMH67473.1"/>
    <property type="molecule type" value="Genomic_DNA"/>
</dbReference>
<organism evidence="1 2">
    <name type="scientific">Triparma retinervis</name>
    <dbReference type="NCBI Taxonomy" id="2557542"/>
    <lineage>
        <taxon>Eukaryota</taxon>
        <taxon>Sar</taxon>
        <taxon>Stramenopiles</taxon>
        <taxon>Ochrophyta</taxon>
        <taxon>Bolidophyceae</taxon>
        <taxon>Parmales</taxon>
        <taxon>Triparmaceae</taxon>
        <taxon>Triparma</taxon>
    </lineage>
</organism>
<evidence type="ECO:0000313" key="2">
    <source>
        <dbReference type="Proteomes" id="UP001165082"/>
    </source>
</evidence>
<proteinExistence type="predicted"/>
<keyword evidence="2" id="KW-1185">Reference proteome</keyword>
<sequence length="71" mass="8504">GKDCHSRRTFYGLSSFSFISRISKISRLFSERISDVFLEEAARQREENVAEEVFNETRHWHCQRKGQQPER</sequence>
<accession>A0A9W7E6L6</accession>